<dbReference type="Proteomes" id="UP000184452">
    <property type="component" value="Unassembled WGS sequence"/>
</dbReference>
<proteinExistence type="predicted"/>
<sequence length="113" mass="12232">MVLKRFSRPPAGAGEDPTVFPVPQEIPPRSTFVDSGPQAPTPDAGPPMTRDETRRIKSPYWSGVEAQRILMAVDDQELYGTPQGRDMISAAHVWATLALRQSNPSMGGDRGTG</sequence>
<organism evidence="2 3">
    <name type="scientific">Nocardiopsis flavescens</name>
    <dbReference type="NCBI Taxonomy" id="758803"/>
    <lineage>
        <taxon>Bacteria</taxon>
        <taxon>Bacillati</taxon>
        <taxon>Actinomycetota</taxon>
        <taxon>Actinomycetes</taxon>
        <taxon>Streptosporangiales</taxon>
        <taxon>Nocardiopsidaceae</taxon>
        <taxon>Nocardiopsis</taxon>
    </lineage>
</organism>
<dbReference type="EMBL" id="FQZK01000049">
    <property type="protein sequence ID" value="SHK96223.1"/>
    <property type="molecule type" value="Genomic_DNA"/>
</dbReference>
<reference evidence="2 3" key="1">
    <citation type="submission" date="2016-11" db="EMBL/GenBank/DDBJ databases">
        <authorList>
            <person name="Jaros S."/>
            <person name="Januszkiewicz K."/>
            <person name="Wedrychowicz H."/>
        </authorList>
    </citation>
    <scope>NUCLEOTIDE SEQUENCE [LARGE SCALE GENOMIC DNA]</scope>
    <source>
        <strain evidence="2 3">CGMCC 4.5723</strain>
    </source>
</reference>
<dbReference type="AlphaFoldDB" id="A0A1M6WR66"/>
<accession>A0A1M6WR66</accession>
<name>A0A1M6WR66_9ACTN</name>
<protein>
    <submittedName>
        <fullName evidence="2">Uncharacterized protein</fullName>
    </submittedName>
</protein>
<keyword evidence="3" id="KW-1185">Reference proteome</keyword>
<gene>
    <name evidence="2" type="ORF">SAMN05421803_14911</name>
</gene>
<evidence type="ECO:0000313" key="2">
    <source>
        <dbReference type="EMBL" id="SHK96223.1"/>
    </source>
</evidence>
<evidence type="ECO:0000313" key="3">
    <source>
        <dbReference type="Proteomes" id="UP000184452"/>
    </source>
</evidence>
<feature type="region of interest" description="Disordered" evidence="1">
    <location>
        <begin position="1"/>
        <end position="52"/>
    </location>
</feature>
<evidence type="ECO:0000256" key="1">
    <source>
        <dbReference type="SAM" id="MobiDB-lite"/>
    </source>
</evidence>